<sequence length="154" mass="16620">MDPLTLSIGIGLVVGLIFVSFLGLSTGGMVVPGYFALEMGAPDRVIITIIVSIIIFGIIRFMSKFMIIYGRRRIALTVLLSFIIGYLSNIFVAPYLGTSYFSSDLQVIGYIIPGLITLSIDRQGLIETIGSLLIASVIIRLLLIVLIGPQIVGI</sequence>
<accession>A0A1J0KSD0</accession>
<gene>
    <name evidence="2" type="primary">pgsC</name>
    <name evidence="2" type="ORF">KX01_1123</name>
</gene>
<proteinExistence type="predicted"/>
<dbReference type="NCBIfam" id="TIGR04011">
    <property type="entry name" value="poly_gGlu_PgsC"/>
    <property type="match status" value="1"/>
</dbReference>
<dbReference type="GO" id="GO:0045227">
    <property type="term" value="P:capsule polysaccharide biosynthetic process"/>
    <property type="evidence" value="ECO:0007669"/>
    <property type="project" value="InterPro"/>
</dbReference>
<organism evidence="2 3">
    <name type="scientific">Francisella frigiditurris</name>
    <dbReference type="NCBI Taxonomy" id="1542390"/>
    <lineage>
        <taxon>Bacteria</taxon>
        <taxon>Pseudomonadati</taxon>
        <taxon>Pseudomonadota</taxon>
        <taxon>Gammaproteobacteria</taxon>
        <taxon>Thiotrichales</taxon>
        <taxon>Francisellaceae</taxon>
        <taxon>Francisella</taxon>
    </lineage>
</organism>
<dbReference type="AlphaFoldDB" id="A0A1J0KSD0"/>
<evidence type="ECO:0000256" key="1">
    <source>
        <dbReference type="SAM" id="Phobius"/>
    </source>
</evidence>
<keyword evidence="1" id="KW-0472">Membrane</keyword>
<reference evidence="3" key="1">
    <citation type="submission" date="2014-10" db="EMBL/GenBank/DDBJ databases">
        <authorList>
            <person name="Kuske C.R."/>
            <person name="Challacombe J.F."/>
            <person name="Daligault H.E."/>
            <person name="Davenport K.W."/>
            <person name="Johnson S.L."/>
            <person name="Siddaramappa S."/>
            <person name="Petersen J.M."/>
        </authorList>
    </citation>
    <scope>NUCLEOTIDE SEQUENCE [LARGE SCALE GENOMIC DNA]</scope>
    <source>
        <strain evidence="3">CA97-1460</strain>
    </source>
</reference>
<keyword evidence="3" id="KW-1185">Reference proteome</keyword>
<feature type="transmembrane region" description="Helical" evidence="1">
    <location>
        <begin position="74"/>
        <end position="97"/>
    </location>
</feature>
<dbReference type="Proteomes" id="UP000182521">
    <property type="component" value="Chromosome"/>
</dbReference>
<dbReference type="InterPro" id="IPR008338">
    <property type="entry name" value="Capsule_biosynth_CapC"/>
</dbReference>
<feature type="transmembrane region" description="Helical" evidence="1">
    <location>
        <begin position="7"/>
        <end position="25"/>
    </location>
</feature>
<keyword evidence="1" id="KW-1133">Transmembrane helix</keyword>
<name>A0A1J0KSD0_9GAMM</name>
<protein>
    <submittedName>
        <fullName evidence="2">Poly-gamma-glutamate biosynthesis protein PgsC</fullName>
    </submittedName>
</protein>
<keyword evidence="1" id="KW-0812">Transmembrane</keyword>
<evidence type="ECO:0000313" key="2">
    <source>
        <dbReference type="EMBL" id="APC96615.1"/>
    </source>
</evidence>
<dbReference type="RefSeq" id="WP_071664039.1">
    <property type="nucleotide sequence ID" value="NZ_CP009654.1"/>
</dbReference>
<dbReference type="STRING" id="1542390.KX01_1123"/>
<evidence type="ECO:0000313" key="3">
    <source>
        <dbReference type="Proteomes" id="UP000182521"/>
    </source>
</evidence>
<dbReference type="GO" id="GO:0016020">
    <property type="term" value="C:membrane"/>
    <property type="evidence" value="ECO:0007669"/>
    <property type="project" value="InterPro"/>
</dbReference>
<dbReference type="OrthoDB" id="48792at2"/>
<feature type="transmembrane region" description="Helical" evidence="1">
    <location>
        <begin position="45"/>
        <end position="62"/>
    </location>
</feature>
<dbReference type="Pfam" id="PF14102">
    <property type="entry name" value="Caps_synth_CapC"/>
    <property type="match status" value="1"/>
</dbReference>
<dbReference type="KEGG" id="frc:KX01_1123"/>
<dbReference type="EMBL" id="CP009654">
    <property type="protein sequence ID" value="APC96615.1"/>
    <property type="molecule type" value="Genomic_DNA"/>
</dbReference>
<feature type="transmembrane region" description="Helical" evidence="1">
    <location>
        <begin position="132"/>
        <end position="152"/>
    </location>
</feature>
<dbReference type="PRINTS" id="PR01759">
    <property type="entry name" value="CAPSULEPROTC"/>
</dbReference>